<dbReference type="VEuPathDB" id="VectorBase:ASTEI20_041140"/>
<dbReference type="VEuPathDB" id="VectorBase:ASTEI11198"/>
<reference evidence="2" key="2">
    <citation type="submission" date="2020-05" db="UniProtKB">
        <authorList>
            <consortium name="EnsemblMetazoa"/>
        </authorList>
    </citation>
    <scope>IDENTIFICATION</scope>
    <source>
        <strain evidence="2">Indian</strain>
    </source>
</reference>
<dbReference type="PANTHER" id="PTHR47331">
    <property type="entry name" value="PHD-TYPE DOMAIN-CONTAINING PROTEIN"/>
    <property type="match status" value="1"/>
</dbReference>
<dbReference type="Proteomes" id="UP000076408">
    <property type="component" value="Unassembled WGS sequence"/>
</dbReference>
<dbReference type="VEuPathDB" id="VectorBase:ASTEI20_042405"/>
<feature type="domain" description="Integrase catalytic" evidence="1">
    <location>
        <begin position="556"/>
        <end position="738"/>
    </location>
</feature>
<name>A0A182YRW2_ANOST</name>
<dbReference type="GO" id="GO:0003676">
    <property type="term" value="F:nucleic acid binding"/>
    <property type="evidence" value="ECO:0007669"/>
    <property type="project" value="InterPro"/>
</dbReference>
<dbReference type="VEuPathDB" id="VectorBase:ASTE009756"/>
<dbReference type="SUPFAM" id="SSF53098">
    <property type="entry name" value="Ribonuclease H-like"/>
    <property type="match status" value="1"/>
</dbReference>
<dbReference type="OMA" id="RISEGHI"/>
<dbReference type="STRING" id="30069.A0A182YRW2"/>
<keyword evidence="3" id="KW-1185">Reference proteome</keyword>
<reference evidence="3" key="1">
    <citation type="journal article" date="2014" name="Genome Biol.">
        <title>Genome analysis of a major urban malaria vector mosquito, Anopheles stephensi.</title>
        <authorList>
            <person name="Jiang X."/>
            <person name="Peery A."/>
            <person name="Hall A.B."/>
            <person name="Sharma A."/>
            <person name="Chen X.G."/>
            <person name="Waterhouse R.M."/>
            <person name="Komissarov A."/>
            <person name="Riehle M.M."/>
            <person name="Shouche Y."/>
            <person name="Sharakhova M.V."/>
            <person name="Lawson D."/>
            <person name="Pakpour N."/>
            <person name="Arensburger P."/>
            <person name="Davidson V.L."/>
            <person name="Eiglmeier K."/>
            <person name="Emrich S."/>
            <person name="George P."/>
            <person name="Kennedy R.C."/>
            <person name="Mane S.P."/>
            <person name="Maslen G."/>
            <person name="Oringanje C."/>
            <person name="Qi Y."/>
            <person name="Settlage R."/>
            <person name="Tojo M."/>
            <person name="Tubio J.M."/>
            <person name="Unger M.F."/>
            <person name="Wang B."/>
            <person name="Vernick K.D."/>
            <person name="Ribeiro J.M."/>
            <person name="James A.A."/>
            <person name="Michel K."/>
            <person name="Riehle M.A."/>
            <person name="Luckhart S."/>
            <person name="Sharakhov I.V."/>
            <person name="Tu Z."/>
        </authorList>
    </citation>
    <scope>NUCLEOTIDE SEQUENCE [LARGE SCALE GENOMIC DNA]</scope>
    <source>
        <strain evidence="3">Indian</strain>
    </source>
</reference>
<dbReference type="InterPro" id="IPR012337">
    <property type="entry name" value="RNaseH-like_sf"/>
</dbReference>
<dbReference type="InterPro" id="IPR040676">
    <property type="entry name" value="DUF5641"/>
</dbReference>
<dbReference type="GO" id="GO:0015074">
    <property type="term" value="P:DNA integration"/>
    <property type="evidence" value="ECO:0007669"/>
    <property type="project" value="InterPro"/>
</dbReference>
<dbReference type="Pfam" id="PF03564">
    <property type="entry name" value="DUF1759"/>
    <property type="match status" value="1"/>
</dbReference>
<dbReference type="EnsemblMetazoa" id="ASTEI11198-RA">
    <property type="protein sequence ID" value="ASTEI11198-PA"/>
    <property type="gene ID" value="ASTEI11198"/>
</dbReference>
<accession>A0A182YRW2</accession>
<dbReference type="InterPro" id="IPR036397">
    <property type="entry name" value="RNaseH_sf"/>
</dbReference>
<dbReference type="AlphaFoldDB" id="A0A182YRW2"/>
<organism evidence="2 3">
    <name type="scientific">Anopheles stephensi</name>
    <name type="common">Indo-Pakistan malaria mosquito</name>
    <dbReference type="NCBI Taxonomy" id="30069"/>
    <lineage>
        <taxon>Eukaryota</taxon>
        <taxon>Metazoa</taxon>
        <taxon>Ecdysozoa</taxon>
        <taxon>Arthropoda</taxon>
        <taxon>Hexapoda</taxon>
        <taxon>Insecta</taxon>
        <taxon>Pterygota</taxon>
        <taxon>Neoptera</taxon>
        <taxon>Endopterygota</taxon>
        <taxon>Diptera</taxon>
        <taxon>Nematocera</taxon>
        <taxon>Culicoidea</taxon>
        <taxon>Culicidae</taxon>
        <taxon>Anophelinae</taxon>
        <taxon>Anopheles</taxon>
    </lineage>
</organism>
<sequence>MNNIENMKRLMDSLGGEALEAVKGRLIFPDAVPGVIKELESRFGRPRKLLENLLRKVRETPSPTDNHLESFITFGFKVKQLCDHLVASNMTDHQNNPFLVEELIDKLPPRCKVEWVRFKRDKEGSVMAIFGEYIQTVIDEVSEVTDCTPVSSQKAGKYEALKQRSRPVKSNAVQMRNNVHDLENSGVNQLKMTCWVCSNTGHSLKECDQFKEMTLVDRFKTLEKLKISSPGTVIYRTMPITLYAERNSVDVIAFIDEGSSGTLLEAGVAKRLNVTGPTEPLVISWTNSIKREEHDSKRFSLKTSAQGSSERWNLLNVRTVSELLLPKPKKSVAEVIKKYKHLSDVPVLDHPNEAPSMIIGLDNIDLFAALETRIGNRGEPIAVRSKLGWTVYGVDGYRKQNEYDKSEKLLMRVAQSECFVDEIKVLTKNMGRPSEQWMSLDKGSPLYKLSPLLDEDGLIRMEGRTEQAKFLPFSLRFPVILPDKHPITESIVRHYHERSGHGYREAVKNELRRAYFIIHLDATVRRVSSACVWCKVHRNRPKVPRMAPLPVQRLTPFLRPFSFTGVDYLGPFTVTVGRRSEKRWIVLFTCLVVRAVHLEVASELTTQSCMMAIRRFVCRRGWPMEFLSDNGTNFQGASKLIVTAIDEDCADQMTNARTKWTFNPPAAPHMGGVWERLVRSVKDVLKALDDGRRLTDEILQTSVLEAEDIINSRPLVTVSQHGSDEETLTPNHFLRGVHGRDERVVPPTNPKIAMRDTYERSQQLADLMWEKWVKEYAPTLNQRKKWFGDNRSLGVGDLVYVVDGKCRKQWVRGIVEEVIKAGDGRVRQVWVRTQNGRFKRAVHNLAVLEVE</sequence>
<dbReference type="InterPro" id="IPR001584">
    <property type="entry name" value="Integrase_cat-core"/>
</dbReference>
<dbReference type="VEuPathDB" id="VectorBase:ASTE001597"/>
<evidence type="ECO:0000259" key="1">
    <source>
        <dbReference type="PROSITE" id="PS50994"/>
    </source>
</evidence>
<dbReference type="Pfam" id="PF18701">
    <property type="entry name" value="DUF5641"/>
    <property type="match status" value="1"/>
</dbReference>
<dbReference type="PROSITE" id="PS50994">
    <property type="entry name" value="INTEGRASE"/>
    <property type="match status" value="1"/>
</dbReference>
<dbReference type="VEuPathDB" id="VectorBase:ASTEI20_031598"/>
<proteinExistence type="predicted"/>
<dbReference type="Gene3D" id="3.30.420.10">
    <property type="entry name" value="Ribonuclease H-like superfamily/Ribonuclease H"/>
    <property type="match status" value="1"/>
</dbReference>
<evidence type="ECO:0000313" key="3">
    <source>
        <dbReference type="Proteomes" id="UP000076408"/>
    </source>
</evidence>
<protein>
    <recommendedName>
        <fullName evidence="1">Integrase catalytic domain-containing protein</fullName>
    </recommendedName>
</protein>
<evidence type="ECO:0000313" key="2">
    <source>
        <dbReference type="EnsemblMetazoa" id="ASTEI11198-PA"/>
    </source>
</evidence>
<dbReference type="InterPro" id="IPR005312">
    <property type="entry name" value="DUF1759"/>
</dbReference>